<dbReference type="HOGENOM" id="CLU_047129_1_0_1"/>
<keyword evidence="5" id="KW-0472">Membrane</keyword>
<dbReference type="eggNOG" id="KOG4475">
    <property type="taxonomic scope" value="Eukaryota"/>
</dbReference>
<accession>A7SSE7</accession>
<dbReference type="Pfam" id="PF00090">
    <property type="entry name" value="TSP_1"/>
    <property type="match status" value="2"/>
</dbReference>
<feature type="non-terminal residue" evidence="7">
    <location>
        <position position="1"/>
    </location>
</feature>
<comment type="subcellular location">
    <subcellularLocation>
        <location evidence="1">Membrane</location>
        <topology evidence="1">Single-pass membrane protein</topology>
    </subcellularLocation>
</comment>
<dbReference type="PhylomeDB" id="A7SSE7"/>
<gene>
    <name evidence="7" type="ORF">NEMVEDRAFT_v1g129869</name>
</gene>
<dbReference type="SUPFAM" id="SSF82895">
    <property type="entry name" value="TSP-1 type 1 repeat"/>
    <property type="match status" value="2"/>
</dbReference>
<evidence type="ECO:0000256" key="3">
    <source>
        <dbReference type="ARBA" id="ARBA00022737"/>
    </source>
</evidence>
<keyword evidence="3" id="KW-0677">Repeat</keyword>
<organism evidence="7 8">
    <name type="scientific">Nematostella vectensis</name>
    <name type="common">Starlet sea anemone</name>
    <dbReference type="NCBI Taxonomy" id="45351"/>
    <lineage>
        <taxon>Eukaryota</taxon>
        <taxon>Metazoa</taxon>
        <taxon>Cnidaria</taxon>
        <taxon>Anthozoa</taxon>
        <taxon>Hexacorallia</taxon>
        <taxon>Actiniaria</taxon>
        <taxon>Edwardsiidae</taxon>
        <taxon>Nematostella</taxon>
    </lineage>
</organism>
<dbReference type="EMBL" id="DS469776">
    <property type="protein sequence ID" value="EDO33355.1"/>
    <property type="molecule type" value="Genomic_DNA"/>
</dbReference>
<proteinExistence type="predicted"/>
<evidence type="ECO:0000256" key="5">
    <source>
        <dbReference type="ARBA" id="ARBA00023136"/>
    </source>
</evidence>
<evidence type="ECO:0000256" key="6">
    <source>
        <dbReference type="ARBA" id="ARBA00023157"/>
    </source>
</evidence>
<keyword evidence="8" id="KW-1185">Reference proteome</keyword>
<keyword evidence="2" id="KW-0812">Transmembrane</keyword>
<evidence type="ECO:0000313" key="7">
    <source>
        <dbReference type="EMBL" id="EDO33355.1"/>
    </source>
</evidence>
<dbReference type="InParanoid" id="A7SSE7"/>
<evidence type="ECO:0000256" key="4">
    <source>
        <dbReference type="ARBA" id="ARBA00022989"/>
    </source>
</evidence>
<dbReference type="PROSITE" id="PS50092">
    <property type="entry name" value="TSP1"/>
    <property type="match status" value="2"/>
</dbReference>
<dbReference type="SMART" id="SM00209">
    <property type="entry name" value="TSP1"/>
    <property type="match status" value="2"/>
</dbReference>
<dbReference type="InterPro" id="IPR036383">
    <property type="entry name" value="TSP1_rpt_sf"/>
</dbReference>
<sequence length="113" mass="11866">WSLWSPWTSCSASCGGGVQRRTRACNNPSPANGGRSCQGPREARQVCNVQNCAVDGQYTPWSSWGPCTKTCGGGSQARTRSCSNPPPSFGGRQCTGPRIETQLCAPLACIIGS</sequence>
<name>A7SSE7_NEMVE</name>
<dbReference type="KEGG" id="nve:5504566"/>
<dbReference type="InterPro" id="IPR052065">
    <property type="entry name" value="Compl_asym_regulator"/>
</dbReference>
<dbReference type="GO" id="GO:0016020">
    <property type="term" value="C:membrane"/>
    <property type="evidence" value="ECO:0007669"/>
    <property type="project" value="UniProtKB-SubCell"/>
</dbReference>
<dbReference type="OMA" id="CAPLACI"/>
<dbReference type="PRINTS" id="PR01705">
    <property type="entry name" value="TSP1REPEAT"/>
</dbReference>
<dbReference type="Gene3D" id="2.20.100.10">
    <property type="entry name" value="Thrombospondin type-1 (TSP1) repeat"/>
    <property type="match status" value="2"/>
</dbReference>
<evidence type="ECO:0000256" key="1">
    <source>
        <dbReference type="ARBA" id="ARBA00004167"/>
    </source>
</evidence>
<dbReference type="InterPro" id="IPR000884">
    <property type="entry name" value="TSP1_rpt"/>
</dbReference>
<evidence type="ECO:0000256" key="2">
    <source>
        <dbReference type="ARBA" id="ARBA00022692"/>
    </source>
</evidence>
<dbReference type="PANTHER" id="PTHR22906:SF54">
    <property type="entry name" value="IG-LIKE DOMAIN-CONTAINING PROTEIN"/>
    <property type="match status" value="1"/>
</dbReference>
<dbReference type="AlphaFoldDB" id="A7SSE7"/>
<protein>
    <submittedName>
        <fullName evidence="7">Uncharacterized protein</fullName>
    </submittedName>
</protein>
<keyword evidence="6" id="KW-1015">Disulfide bond</keyword>
<dbReference type="OrthoDB" id="5966293at2759"/>
<dbReference type="Proteomes" id="UP000001593">
    <property type="component" value="Unassembled WGS sequence"/>
</dbReference>
<keyword evidence="4" id="KW-1133">Transmembrane helix</keyword>
<dbReference type="FunFam" id="2.20.100.10:FF:000007">
    <property type="entry name" value="Thrombospondin 1"/>
    <property type="match status" value="2"/>
</dbReference>
<reference evidence="7 8" key="1">
    <citation type="journal article" date="2007" name="Science">
        <title>Sea anemone genome reveals ancestral eumetazoan gene repertoire and genomic organization.</title>
        <authorList>
            <person name="Putnam N.H."/>
            <person name="Srivastava M."/>
            <person name="Hellsten U."/>
            <person name="Dirks B."/>
            <person name="Chapman J."/>
            <person name="Salamov A."/>
            <person name="Terry A."/>
            <person name="Shapiro H."/>
            <person name="Lindquist E."/>
            <person name="Kapitonov V.V."/>
            <person name="Jurka J."/>
            <person name="Genikhovich G."/>
            <person name="Grigoriev I.V."/>
            <person name="Lucas S.M."/>
            <person name="Steele R.E."/>
            <person name="Finnerty J.R."/>
            <person name="Technau U."/>
            <person name="Martindale M.Q."/>
            <person name="Rokhsar D.S."/>
        </authorList>
    </citation>
    <scope>NUCLEOTIDE SEQUENCE [LARGE SCALE GENOMIC DNA]</scope>
    <source>
        <strain evidence="8">CH2 X CH6</strain>
    </source>
</reference>
<dbReference type="PANTHER" id="PTHR22906">
    <property type="entry name" value="PROPERDIN"/>
    <property type="match status" value="1"/>
</dbReference>
<evidence type="ECO:0000313" key="8">
    <source>
        <dbReference type="Proteomes" id="UP000001593"/>
    </source>
</evidence>